<dbReference type="RefSeq" id="WP_219536608.1">
    <property type="nucleotide sequence ID" value="NZ_JAHKRM010000031.1"/>
</dbReference>
<keyword evidence="2" id="KW-1185">Reference proteome</keyword>
<evidence type="ECO:0000313" key="2">
    <source>
        <dbReference type="Proteomes" id="UP001597097"/>
    </source>
</evidence>
<protein>
    <submittedName>
        <fullName evidence="1">Uncharacterized protein</fullName>
    </submittedName>
</protein>
<dbReference type="EMBL" id="JBHUCM010000070">
    <property type="protein sequence ID" value="MFD1546985.1"/>
    <property type="molecule type" value="Genomic_DNA"/>
</dbReference>
<name>A0ABW4GWQ4_9ACTN</name>
<dbReference type="Proteomes" id="UP001597097">
    <property type="component" value="Unassembled WGS sequence"/>
</dbReference>
<organism evidence="1 2">
    <name type="scientific">Nonomuraea guangzhouensis</name>
    <dbReference type="NCBI Taxonomy" id="1291555"/>
    <lineage>
        <taxon>Bacteria</taxon>
        <taxon>Bacillati</taxon>
        <taxon>Actinomycetota</taxon>
        <taxon>Actinomycetes</taxon>
        <taxon>Streptosporangiales</taxon>
        <taxon>Streptosporangiaceae</taxon>
        <taxon>Nonomuraea</taxon>
    </lineage>
</organism>
<accession>A0ABW4GWQ4</accession>
<evidence type="ECO:0000313" key="1">
    <source>
        <dbReference type="EMBL" id="MFD1546985.1"/>
    </source>
</evidence>
<comment type="caution">
    <text evidence="1">The sequence shown here is derived from an EMBL/GenBank/DDBJ whole genome shotgun (WGS) entry which is preliminary data.</text>
</comment>
<proteinExistence type="predicted"/>
<sequence>MAEIEVEALNGELARLRHEVAQLRAGESEQPAPEGVLPTPAEWIHRWNRATAAERLKRVERIIDDSEMANRCWLGDHIATLDDLRRAGARVRDLHPRPEELAATHAESGLLCPECICPAPCPTRRALDGDQDKSESTVQALRRVARFEADRHGRWPLTFHSGAEGERG</sequence>
<gene>
    <name evidence="1" type="ORF">ACFSJ0_58805</name>
</gene>
<reference evidence="2" key="1">
    <citation type="journal article" date="2019" name="Int. J. Syst. Evol. Microbiol.">
        <title>The Global Catalogue of Microorganisms (GCM) 10K type strain sequencing project: providing services to taxonomists for standard genome sequencing and annotation.</title>
        <authorList>
            <consortium name="The Broad Institute Genomics Platform"/>
            <consortium name="The Broad Institute Genome Sequencing Center for Infectious Disease"/>
            <person name="Wu L."/>
            <person name="Ma J."/>
        </authorList>
    </citation>
    <scope>NUCLEOTIDE SEQUENCE [LARGE SCALE GENOMIC DNA]</scope>
    <source>
        <strain evidence="2">CGMCC 1.15399</strain>
    </source>
</reference>